<protein>
    <submittedName>
        <fullName evidence="4">TRAP transporter permease</fullName>
    </submittedName>
</protein>
<feature type="transmembrane region" description="Helical" evidence="2">
    <location>
        <begin position="158"/>
        <end position="179"/>
    </location>
</feature>
<feature type="transmembrane region" description="Helical" evidence="2">
    <location>
        <begin position="102"/>
        <end position="122"/>
    </location>
</feature>
<feature type="transmembrane region" description="Helical" evidence="2">
    <location>
        <begin position="581"/>
        <end position="600"/>
    </location>
</feature>
<feature type="transmembrane region" description="Helical" evidence="2">
    <location>
        <begin position="523"/>
        <end position="542"/>
    </location>
</feature>
<organism evidence="4 5">
    <name type="scientific">Nesterenkonia massiliensis</name>
    <dbReference type="NCBI Taxonomy" id="1232429"/>
    <lineage>
        <taxon>Bacteria</taxon>
        <taxon>Bacillati</taxon>
        <taxon>Actinomycetota</taxon>
        <taxon>Actinomycetes</taxon>
        <taxon>Micrococcales</taxon>
        <taxon>Micrococcaceae</taxon>
        <taxon>Nesterenkonia</taxon>
    </lineage>
</organism>
<dbReference type="Proteomes" id="UP001205046">
    <property type="component" value="Unassembled WGS sequence"/>
</dbReference>
<dbReference type="RefSeq" id="WP_260073612.1">
    <property type="nucleotide sequence ID" value="NZ_JALXMO010000038.1"/>
</dbReference>
<evidence type="ECO:0000313" key="4">
    <source>
        <dbReference type="EMBL" id="MCT1607735.1"/>
    </source>
</evidence>
<feature type="transmembrane region" description="Helical" evidence="2">
    <location>
        <begin position="606"/>
        <end position="630"/>
    </location>
</feature>
<feature type="transmembrane region" description="Helical" evidence="2">
    <location>
        <begin position="425"/>
        <end position="442"/>
    </location>
</feature>
<feature type="transmembrane region" description="Helical" evidence="2">
    <location>
        <begin position="666"/>
        <end position="683"/>
    </location>
</feature>
<dbReference type="PANTHER" id="PTHR43849">
    <property type="entry name" value="BLL3936 PROTEIN"/>
    <property type="match status" value="1"/>
</dbReference>
<feature type="transmembrane region" description="Helical" evidence="2">
    <location>
        <begin position="358"/>
        <end position="379"/>
    </location>
</feature>
<keyword evidence="2" id="KW-1133">Transmembrane helix</keyword>
<feature type="transmembrane region" description="Helical" evidence="2">
    <location>
        <begin position="321"/>
        <end position="346"/>
    </location>
</feature>
<accession>A0ABT2HSR0</accession>
<dbReference type="InterPro" id="IPR011853">
    <property type="entry name" value="TRAP_DctM-Dct_fused"/>
</dbReference>
<dbReference type="InterPro" id="IPR010656">
    <property type="entry name" value="DctM"/>
</dbReference>
<keyword evidence="2" id="KW-0812">Transmembrane</keyword>
<evidence type="ECO:0000256" key="1">
    <source>
        <dbReference type="SAM" id="MobiDB-lite"/>
    </source>
</evidence>
<dbReference type="NCBIfam" id="TIGR02123">
    <property type="entry name" value="TRAP_fused"/>
    <property type="match status" value="1"/>
</dbReference>
<feature type="compositionally biased region" description="Basic and acidic residues" evidence="1">
    <location>
        <begin position="47"/>
        <end position="56"/>
    </location>
</feature>
<keyword evidence="5" id="KW-1185">Reference proteome</keyword>
<feature type="transmembrane region" description="Helical" evidence="2">
    <location>
        <begin position="134"/>
        <end position="152"/>
    </location>
</feature>
<feature type="transmembrane region" description="Helical" evidence="2">
    <location>
        <begin position="463"/>
        <end position="487"/>
    </location>
</feature>
<dbReference type="EMBL" id="JALXMO010000038">
    <property type="protein sequence ID" value="MCT1607735.1"/>
    <property type="molecule type" value="Genomic_DNA"/>
</dbReference>
<sequence length="694" mass="73658">MTSSNEHHRTTAASGVEPRGQSQLTLGDEDTPSSSDLSTLVPESEEERAAREAEAQEAAAKYDAESRVRKDQWRPLAVVISGVAIFIALYHIYTAYQPLLPTLVHRSLHVSVMLFLVFLIYPPTRKAQAALWRIPDAILALLSLVPTFYLWANYEQVVLQAGRFSALDVAVGTLLVVLVLEAARRVTGWALPILAVLFILFGLYGRELPGLFRHRGYDWDTLAYSFYATTEGIFSTAIGVSATYIILFIIFGAFLAKSGMSLMFNDLALAIAGQTRGGPAKVATVASGFMGSINGAAIANVVSTGAFTIPLMKKIGYTRTFAGAVESTASVGGQILPPIMGAAAFIMAETLGVPYTTVALAAIVPALLYYVSLIAQIHLRATRMGLKGISKENLPAVLDVLKERGHLMLPLLFLLYMLFFSGRTILFSAAMTIVVTVLVAMLRKTTRMGPKQILAALEDGTRSALGVAVACACVGIIVGVVSISGFGVTLASAIVSLSGGVLFWTLVFTMIACLVLGMGLPSIPAYIVTATMAAPALTQLGVEPLVAHLFVFYFGLFANITPPVALASFAAAGISGGKPMATGLASLKLASAGFVIPYIFVYNPDLLLLDVSFLDGAAVVISAIVAILLLSTAIEGHFMVDMAWYLRPVIAAGAIMMLNTNLTLDLIGLGLVILVLAVQMLKARSAGRLSIRSI</sequence>
<feature type="transmembrane region" description="Helical" evidence="2">
    <location>
        <begin position="548"/>
        <end position="574"/>
    </location>
</feature>
<feature type="region of interest" description="Disordered" evidence="1">
    <location>
        <begin position="1"/>
        <end position="56"/>
    </location>
</feature>
<gene>
    <name evidence="4" type="ORF">M3B43_10490</name>
</gene>
<keyword evidence="2" id="KW-0472">Membrane</keyword>
<reference evidence="4 5" key="1">
    <citation type="submission" date="2022-04" db="EMBL/GenBank/DDBJ databases">
        <title>Human microbiome associated bacterial genomes.</title>
        <authorList>
            <person name="Sandstrom S."/>
            <person name="Salamzade R."/>
            <person name="Kalan L.R."/>
        </authorList>
    </citation>
    <scope>NUCLEOTIDE SEQUENCE [LARGE SCALE GENOMIC DNA]</scope>
    <source>
        <strain evidence="5">p3-SID767</strain>
    </source>
</reference>
<proteinExistence type="predicted"/>
<evidence type="ECO:0000259" key="3">
    <source>
        <dbReference type="Pfam" id="PF06808"/>
    </source>
</evidence>
<feature type="domain" description="TRAP C4-dicarboxylate transport system permease DctM subunit" evidence="3">
    <location>
        <begin position="174"/>
        <end position="611"/>
    </location>
</feature>
<name>A0ABT2HSR0_9MICC</name>
<dbReference type="PANTHER" id="PTHR43849:SF2">
    <property type="entry name" value="BLL3936 PROTEIN"/>
    <property type="match status" value="1"/>
</dbReference>
<feature type="transmembrane region" description="Helical" evidence="2">
    <location>
        <begin position="233"/>
        <end position="256"/>
    </location>
</feature>
<feature type="transmembrane region" description="Helical" evidence="2">
    <location>
        <begin position="76"/>
        <end position="96"/>
    </location>
</feature>
<feature type="transmembrane region" description="Helical" evidence="2">
    <location>
        <begin position="493"/>
        <end position="516"/>
    </location>
</feature>
<feature type="transmembrane region" description="Helical" evidence="2">
    <location>
        <begin position="186"/>
        <end position="205"/>
    </location>
</feature>
<comment type="caution">
    <text evidence="4">The sequence shown here is derived from an EMBL/GenBank/DDBJ whole genome shotgun (WGS) entry which is preliminary data.</text>
</comment>
<evidence type="ECO:0000256" key="2">
    <source>
        <dbReference type="SAM" id="Phobius"/>
    </source>
</evidence>
<dbReference type="Pfam" id="PF06808">
    <property type="entry name" value="DctM"/>
    <property type="match status" value="1"/>
</dbReference>
<evidence type="ECO:0000313" key="5">
    <source>
        <dbReference type="Proteomes" id="UP001205046"/>
    </source>
</evidence>